<dbReference type="SUPFAM" id="SSF55874">
    <property type="entry name" value="ATPase domain of HSP90 chaperone/DNA topoisomerase II/histidine kinase"/>
    <property type="match status" value="1"/>
</dbReference>
<dbReference type="Proteomes" id="UP000650005">
    <property type="component" value="Unassembled WGS sequence"/>
</dbReference>
<dbReference type="Gene3D" id="3.30.565.10">
    <property type="entry name" value="Histidine kinase-like ATPase, C-terminal domain"/>
    <property type="match status" value="1"/>
</dbReference>
<evidence type="ECO:0000256" key="2">
    <source>
        <dbReference type="SAM" id="Phobius"/>
    </source>
</evidence>
<feature type="region of interest" description="Disordered" evidence="1">
    <location>
        <begin position="1"/>
        <end position="29"/>
    </location>
</feature>
<feature type="transmembrane region" description="Helical" evidence="2">
    <location>
        <begin position="64"/>
        <end position="82"/>
    </location>
</feature>
<keyword evidence="4" id="KW-1185">Reference proteome</keyword>
<dbReference type="InterPro" id="IPR036890">
    <property type="entry name" value="HATPase_C_sf"/>
</dbReference>
<proteinExistence type="predicted"/>
<feature type="transmembrane region" description="Helical" evidence="2">
    <location>
        <begin position="130"/>
        <end position="151"/>
    </location>
</feature>
<protein>
    <recommendedName>
        <fullName evidence="5">Signal transduction histidine kinase</fullName>
    </recommendedName>
</protein>
<sequence>MPQTSSDSTTRISRSVTPPPVRDPDDESPAGCRALFSSAPARGGGRIPEDLLARLARHRDAEVSVLRITALVTGISLLLHLVSSYTTRSTAASGGGGDDPVVVAAFAILVGCALLQLMACFSARAFVYRLAMAVGGGTYLLMLVVDVTLFFSRGESRLGPVHLGDYCAIPAVMVAAAIGPPLGLILAVAMTAVAAITNNHASSPVSQLLSVGHGLIVPLPFFIAFTMGLSAARRLDARISRAHREILCEIRSRELRETEARFLAHIHDTVLTLLRAVASGGIPPDKDLILSHLTPSEVPTPDTWIPVADAVRMVREVVADAAPGTRIIVTGKPAPSGVGPPGQVVTAFCGAVGEAALNSIRHARTDDRRCVISWTGSGEITGFRVQFTDGGIGFDPASVPENRAGVRVSITGRVAATPGCSVDVRSRPGSGTRVTLSWRRPADAGNREDAALPSLYRLTGMHITHSPWFALAAVTVLTGVSLVDEDCTHGLAWGIGIAALAASVFAVTSGTTERLGRRPTAVVVVSVVLMIVAGALTGTMSTDAWPAGWWMYATQVSLPLLAIRCRTVVALATTFVCAALVRVLMLVGVDVQGADTGILMFAATTITGALVPLLVRRATAGFPVAVEATRIRSAELSRVTTRTSFLGESCGWVGDLVRAVLDDARPETDRRRDAKLLELRLRDAIRSPLLDRPRMNRAVWEARARGVRVVLLDERSESSALRGVSGGNPDPASVALTGVRSAAAGIIDAAVDGQVTVRLLPEGRTNLATVVSEVRGEVHYATFDHEGRAATRHMRSDD</sequence>
<evidence type="ECO:0000256" key="1">
    <source>
        <dbReference type="SAM" id="MobiDB-lite"/>
    </source>
</evidence>
<feature type="transmembrane region" description="Helical" evidence="2">
    <location>
        <begin position="102"/>
        <end position="123"/>
    </location>
</feature>
<comment type="caution">
    <text evidence="3">The sequence shown here is derived from an EMBL/GenBank/DDBJ whole genome shotgun (WGS) entry which is preliminary data.</text>
</comment>
<feature type="transmembrane region" description="Helical" evidence="2">
    <location>
        <begin position="171"/>
        <end position="196"/>
    </location>
</feature>
<feature type="transmembrane region" description="Helical" evidence="2">
    <location>
        <begin position="208"/>
        <end position="232"/>
    </location>
</feature>
<keyword evidence="2" id="KW-0472">Membrane</keyword>
<feature type="transmembrane region" description="Helical" evidence="2">
    <location>
        <begin position="520"/>
        <end position="541"/>
    </location>
</feature>
<organism evidence="3 4">
    <name type="scientific">Corynebacterium antarcticum</name>
    <dbReference type="NCBI Taxonomy" id="2800405"/>
    <lineage>
        <taxon>Bacteria</taxon>
        <taxon>Bacillati</taxon>
        <taxon>Actinomycetota</taxon>
        <taxon>Actinomycetes</taxon>
        <taxon>Mycobacteriales</taxon>
        <taxon>Corynebacteriaceae</taxon>
        <taxon>Corynebacterium</taxon>
    </lineage>
</organism>
<keyword evidence="2" id="KW-1133">Transmembrane helix</keyword>
<feature type="transmembrane region" description="Helical" evidence="2">
    <location>
        <begin position="561"/>
        <end position="585"/>
    </location>
</feature>
<feature type="transmembrane region" description="Helical" evidence="2">
    <location>
        <begin position="490"/>
        <end position="508"/>
    </location>
</feature>
<dbReference type="EMBL" id="JAENIP010000008">
    <property type="protein sequence ID" value="MBK1843749.1"/>
    <property type="molecule type" value="Genomic_DNA"/>
</dbReference>
<keyword evidence="2" id="KW-0812">Transmembrane</keyword>
<name>A0ABS1FK10_9CORY</name>
<evidence type="ECO:0008006" key="5">
    <source>
        <dbReference type="Google" id="ProtNLM"/>
    </source>
</evidence>
<accession>A0ABS1FK10</accession>
<feature type="compositionally biased region" description="Low complexity" evidence="1">
    <location>
        <begin position="1"/>
        <end position="16"/>
    </location>
</feature>
<evidence type="ECO:0000313" key="3">
    <source>
        <dbReference type="EMBL" id="MBK1843749.1"/>
    </source>
</evidence>
<reference evidence="3" key="1">
    <citation type="submission" date="2021-01" db="EMBL/GenBank/DDBJ databases">
        <title>Characterization of Corynebacterium spp. from penguins.</title>
        <authorList>
            <person name="Svec P."/>
        </authorList>
    </citation>
    <scope>NUCLEOTIDE SEQUENCE</scope>
    <source>
        <strain evidence="3">CCM 8835</strain>
    </source>
</reference>
<dbReference type="RefSeq" id="WP_200257235.1">
    <property type="nucleotide sequence ID" value="NZ_JAENIP020000001.1"/>
</dbReference>
<feature type="transmembrane region" description="Helical" evidence="2">
    <location>
        <begin position="597"/>
        <end position="615"/>
    </location>
</feature>
<gene>
    <name evidence="3" type="ORF">JIM95_03995</name>
</gene>
<evidence type="ECO:0000313" key="4">
    <source>
        <dbReference type="Proteomes" id="UP000650005"/>
    </source>
</evidence>